<accession>A0A9P5SHJ6</accession>
<name>A0A9P5SHJ6_9FUNG</name>
<gene>
    <name evidence="3" type="ORF">BG006_010005</name>
</gene>
<evidence type="ECO:0000256" key="1">
    <source>
        <dbReference type="ARBA" id="ARBA00022737"/>
    </source>
</evidence>
<evidence type="ECO:0000256" key="2">
    <source>
        <dbReference type="SAM" id="MobiDB-lite"/>
    </source>
</evidence>
<feature type="compositionally biased region" description="Low complexity" evidence="2">
    <location>
        <begin position="870"/>
        <end position="888"/>
    </location>
</feature>
<keyword evidence="1" id="KW-0677">Repeat</keyword>
<dbReference type="PANTHER" id="PTHR47942">
    <property type="entry name" value="TETRATRICOPEPTIDE REPEAT (TPR)-LIKE SUPERFAMILY PROTEIN-RELATED"/>
    <property type="match status" value="1"/>
</dbReference>
<dbReference type="AlphaFoldDB" id="A0A9P5SHJ6"/>
<sequence length="979" mass="109103">MEAARAYSTSSTSTSTTVAELEQLLAKNDLAGFQHACTSLQTQGTKVSKDVYHYLLKTLGDSPKAFVALSSESTTFDPLNSAIGILTDMSREANMGRGDVQPDRDTLLLLLKLAGSKECIESQKDHGWESVWLLVDAIRHGRLPAVMSSDQWELPNLNVALDRDLWKGMFECVHAAGASKRTQDFQRELDTTTYLMADQLSRSYEVEMDDQLWGYVIQAFGNNNAGSRLKDILPFLPPISEASPELYATVAEALANTGSSQLAANIIDTLYANHQTLSSIGPIVALGRQYAKTGDYETLRRDFHIWQEKGTHTEKSKSKLVELHRNFLSASAVALGRIIDVSSAIFKSRQADILPKDILTGMITPPQLNMSEYREAGYLYDRSNDAWSSIPVAERTVEDYDIMMQVLCRLNLIKPAEWSIEGHAGKIMSDMKKQGLKPLQRTYQTLMETLSRTREFGGKREDGKAMDRVMKIYKSMVKDGYTPTSPHEFRPLLDACFSTYSTSPFAAGLWMYSNQHFGASDAALGKVEELMRQTLGQSDSGASSNGEKSSTSEEDLSVDICQYHDTTTLATVLAGLAHADKVEELYKRWDALPLQGIERDANLYQTLIGASQGQEKLARYALRTIRYEMLKEQPPVPMTPEIFSGLLNCCVRIQDATSARSLISQYTGEIKKTAEWYGPMVRTCLMTEGMEQEGEFLLEEMKKNNMKMDSTFHEFLMEYFVTKREDYAAGREVFKSFVKHEQDEVDMLVEFKKKNMDPRDQDKIVMISEKDLARRVEMLKAPVVDNLVSRIEISQKSAAMLNLLVMSHLRERTLMLEQEKRSGSAGSSAERLKDAQIVMHYLTGETKKKQSMSMQSSGCGCASKSPMIPSPCSSNSASSTSSIPAPSILQSSSPASPKAFTKSSGSTGGQLLFVNKYVLGEYIDACIKEGSPAMLDEAQWALNSVMPRVIDHVKYAKDSQRLRQALENARNRQGQPGKV</sequence>
<organism evidence="3 4">
    <name type="scientific">Podila minutissima</name>
    <dbReference type="NCBI Taxonomy" id="64525"/>
    <lineage>
        <taxon>Eukaryota</taxon>
        <taxon>Fungi</taxon>
        <taxon>Fungi incertae sedis</taxon>
        <taxon>Mucoromycota</taxon>
        <taxon>Mortierellomycotina</taxon>
        <taxon>Mortierellomycetes</taxon>
        <taxon>Mortierellales</taxon>
        <taxon>Mortierellaceae</taxon>
        <taxon>Podila</taxon>
    </lineage>
</organism>
<keyword evidence="4" id="KW-1185">Reference proteome</keyword>
<comment type="caution">
    <text evidence="3">The sequence shown here is derived from an EMBL/GenBank/DDBJ whole genome shotgun (WGS) entry which is preliminary data.</text>
</comment>
<feature type="region of interest" description="Disordered" evidence="2">
    <location>
        <begin position="870"/>
        <end position="905"/>
    </location>
</feature>
<proteinExistence type="predicted"/>
<dbReference type="EMBL" id="JAAAUY010000761">
    <property type="protein sequence ID" value="KAF9326599.1"/>
    <property type="molecule type" value="Genomic_DNA"/>
</dbReference>
<feature type="compositionally biased region" description="Polar residues" evidence="2">
    <location>
        <begin position="889"/>
        <end position="905"/>
    </location>
</feature>
<protein>
    <submittedName>
        <fullName evidence="3">Uncharacterized protein</fullName>
    </submittedName>
</protein>
<dbReference type="InterPro" id="IPR011990">
    <property type="entry name" value="TPR-like_helical_dom_sf"/>
</dbReference>
<dbReference type="InterPro" id="IPR051222">
    <property type="entry name" value="PPR/CCM1_RNA-binding"/>
</dbReference>
<evidence type="ECO:0000313" key="4">
    <source>
        <dbReference type="Proteomes" id="UP000696485"/>
    </source>
</evidence>
<reference evidence="3" key="1">
    <citation type="journal article" date="2020" name="Fungal Divers.">
        <title>Resolving the Mortierellaceae phylogeny through synthesis of multi-gene phylogenetics and phylogenomics.</title>
        <authorList>
            <person name="Vandepol N."/>
            <person name="Liber J."/>
            <person name="Desiro A."/>
            <person name="Na H."/>
            <person name="Kennedy M."/>
            <person name="Barry K."/>
            <person name="Grigoriev I.V."/>
            <person name="Miller A.N."/>
            <person name="O'Donnell K."/>
            <person name="Stajich J.E."/>
            <person name="Bonito G."/>
        </authorList>
    </citation>
    <scope>NUCLEOTIDE SEQUENCE</scope>
    <source>
        <strain evidence="3">NVP1</strain>
    </source>
</reference>
<dbReference type="PANTHER" id="PTHR47942:SF63">
    <property type="entry name" value="PENTATRICOPEPTIDE REPEAT-CONTAINING PROTEIN"/>
    <property type="match status" value="1"/>
</dbReference>
<dbReference type="Proteomes" id="UP000696485">
    <property type="component" value="Unassembled WGS sequence"/>
</dbReference>
<evidence type="ECO:0000313" key="3">
    <source>
        <dbReference type="EMBL" id="KAF9326599.1"/>
    </source>
</evidence>
<dbReference type="Gene3D" id="1.25.40.10">
    <property type="entry name" value="Tetratricopeptide repeat domain"/>
    <property type="match status" value="2"/>
</dbReference>